<accession>A0A2U9CLN6</accession>
<dbReference type="AlphaFoldDB" id="A0A2U9CLN6"/>
<dbReference type="InterPro" id="IPR032727">
    <property type="entry name" value="CLAMP"/>
</dbReference>
<reference evidence="2 4" key="1">
    <citation type="submission" date="2017-12" db="EMBL/GenBank/DDBJ databases">
        <title>Integrating genomic resources of turbot (Scophthalmus maximus) in depth evaluation of genetic and physical mapping variation across individuals.</title>
        <authorList>
            <person name="Martinez P."/>
        </authorList>
    </citation>
    <scope>NUCLEOTIDE SEQUENCE [LARGE SCALE GENOMIC DNA]</scope>
</reference>
<feature type="compositionally biased region" description="Basic and acidic residues" evidence="1">
    <location>
        <begin position="230"/>
        <end position="239"/>
    </location>
</feature>
<dbReference type="OrthoDB" id="425082at2759"/>
<sequence>MDTIIKVPRVPNAKMMLWTDVSYHNMEEIDNKQSITDLESVLCSVFGVDLAEPKRGVLLELYVQTVLFCRERSFKKEQTSALLSIVKSIHEANIETPLDNIEQCFEYCKELILCHSVRRPPFSIDLFNSEEANCIFKYIHNSYMRHYKLYKYIFTPQVKLDLTLTYSRIPDHEDSSAPEETAQQNDEFPETHEHTSIIDREESALGPTADLKALIEKGVTEQMMHLSGQLDERMKEIADQHNSSLNSPQTNLKDKK</sequence>
<gene>
    <name evidence="2" type="ORF">SMAX5B_020424</name>
</gene>
<feature type="compositionally biased region" description="Polar residues" evidence="1">
    <location>
        <begin position="240"/>
        <end position="256"/>
    </location>
</feature>
<dbReference type="PANTHER" id="PTHR28457">
    <property type="entry name" value="COILED-COIL DOMAIN-CONTAINING PROTEIN 189"/>
    <property type="match status" value="1"/>
</dbReference>
<evidence type="ECO:0000313" key="3">
    <source>
        <dbReference type="EMBL" id="AWP17522.1"/>
    </source>
</evidence>
<dbReference type="STRING" id="52904.ENSSMAP00000020312"/>
<dbReference type="PANTHER" id="PTHR28457:SF1">
    <property type="entry name" value="CILIA- AND FLAGELLA-ASSOCIATED PROTEIN 119"/>
    <property type="match status" value="1"/>
</dbReference>
<feature type="compositionally biased region" description="Basic and acidic residues" evidence="1">
    <location>
        <begin position="189"/>
        <end position="202"/>
    </location>
</feature>
<protein>
    <submittedName>
        <fullName evidence="2 3">Putative coiled-coil domain-containing protein C16orf93-like</fullName>
    </submittedName>
</protein>
<proteinExistence type="predicted"/>
<keyword evidence="4" id="KW-1185">Reference proteome</keyword>
<name>A0A2U9CLN6_SCOMX</name>
<evidence type="ECO:0000256" key="1">
    <source>
        <dbReference type="SAM" id="MobiDB-lite"/>
    </source>
</evidence>
<dbReference type="Proteomes" id="UP000246464">
    <property type="component" value="Chromosome 18"/>
</dbReference>
<dbReference type="EMBL" id="CP026260">
    <property type="protein sequence ID" value="AWP17522.1"/>
    <property type="molecule type" value="Genomic_DNA"/>
</dbReference>
<dbReference type="EMBL" id="CP026260">
    <property type="protein sequence ID" value="AWP17521.1"/>
    <property type="molecule type" value="Genomic_DNA"/>
</dbReference>
<feature type="region of interest" description="Disordered" evidence="1">
    <location>
        <begin position="224"/>
        <end position="256"/>
    </location>
</feature>
<evidence type="ECO:0000313" key="2">
    <source>
        <dbReference type="EMBL" id="AWP17521.1"/>
    </source>
</evidence>
<evidence type="ECO:0000313" key="4">
    <source>
        <dbReference type="Proteomes" id="UP000246464"/>
    </source>
</evidence>
<feature type="region of interest" description="Disordered" evidence="1">
    <location>
        <begin position="171"/>
        <end position="202"/>
    </location>
</feature>
<organism evidence="2 4">
    <name type="scientific">Scophthalmus maximus</name>
    <name type="common">Turbot</name>
    <name type="synonym">Psetta maxima</name>
    <dbReference type="NCBI Taxonomy" id="52904"/>
    <lineage>
        <taxon>Eukaryota</taxon>
        <taxon>Metazoa</taxon>
        <taxon>Chordata</taxon>
        <taxon>Craniata</taxon>
        <taxon>Vertebrata</taxon>
        <taxon>Euteleostomi</taxon>
        <taxon>Actinopterygii</taxon>
        <taxon>Neopterygii</taxon>
        <taxon>Teleostei</taxon>
        <taxon>Neoteleostei</taxon>
        <taxon>Acanthomorphata</taxon>
        <taxon>Carangaria</taxon>
        <taxon>Pleuronectiformes</taxon>
        <taxon>Pleuronectoidei</taxon>
        <taxon>Scophthalmidae</taxon>
        <taxon>Scophthalmus</taxon>
    </lineage>
</organism>
<dbReference type="OMA" id="CILKYIH"/>
<dbReference type="Pfam" id="PF14769">
    <property type="entry name" value="CLAMP"/>
    <property type="match status" value="1"/>
</dbReference>